<dbReference type="InterPro" id="IPR039425">
    <property type="entry name" value="RNA_pol_sigma-70-like"/>
</dbReference>
<dbReference type="InterPro" id="IPR013324">
    <property type="entry name" value="RNA_pol_sigma_r3/r4-like"/>
</dbReference>
<dbReference type="Proteomes" id="UP000274271">
    <property type="component" value="Unassembled WGS sequence"/>
</dbReference>
<dbReference type="InterPro" id="IPR013325">
    <property type="entry name" value="RNA_pol_sigma_r2"/>
</dbReference>
<dbReference type="Pfam" id="PF04542">
    <property type="entry name" value="Sigma70_r2"/>
    <property type="match status" value="1"/>
</dbReference>
<dbReference type="InterPro" id="IPR013249">
    <property type="entry name" value="RNA_pol_sigma70_r4_t2"/>
</dbReference>
<reference evidence="7 8" key="1">
    <citation type="submission" date="2018-11" db="EMBL/GenBank/DDBJ databases">
        <authorList>
            <person name="Zhou Z."/>
            <person name="Wang G."/>
        </authorList>
    </citation>
    <scope>NUCLEOTIDE SEQUENCE [LARGE SCALE GENOMIC DNA]</scope>
    <source>
        <strain evidence="7 8">KCTC42998</strain>
    </source>
</reference>
<dbReference type="Gene3D" id="1.10.1740.10">
    <property type="match status" value="1"/>
</dbReference>
<feature type="domain" description="RNA polymerase sigma-70 region 2" evidence="5">
    <location>
        <begin position="28"/>
        <end position="93"/>
    </location>
</feature>
<dbReference type="PANTHER" id="PTHR43133:SF46">
    <property type="entry name" value="RNA POLYMERASE SIGMA-70 FACTOR ECF SUBFAMILY"/>
    <property type="match status" value="1"/>
</dbReference>
<keyword evidence="4" id="KW-0804">Transcription</keyword>
<feature type="domain" description="RNA polymerase sigma factor 70 region 4 type 2" evidence="6">
    <location>
        <begin position="129"/>
        <end position="176"/>
    </location>
</feature>
<dbReference type="EMBL" id="RQJP01000003">
    <property type="protein sequence ID" value="RRB13846.1"/>
    <property type="molecule type" value="Genomic_DNA"/>
</dbReference>
<dbReference type="GO" id="GO:0006352">
    <property type="term" value="P:DNA-templated transcription initiation"/>
    <property type="evidence" value="ECO:0007669"/>
    <property type="project" value="InterPro"/>
</dbReference>
<gene>
    <name evidence="7" type="ORF">EHT87_16440</name>
</gene>
<comment type="caution">
    <text evidence="7">The sequence shown here is derived from an EMBL/GenBank/DDBJ whole genome shotgun (WGS) entry which is preliminary data.</text>
</comment>
<dbReference type="RefSeq" id="WP_124907743.1">
    <property type="nucleotide sequence ID" value="NZ_RQJP01000003.1"/>
</dbReference>
<dbReference type="PANTHER" id="PTHR43133">
    <property type="entry name" value="RNA POLYMERASE ECF-TYPE SIGMA FACTO"/>
    <property type="match status" value="1"/>
</dbReference>
<evidence type="ECO:0000256" key="1">
    <source>
        <dbReference type="ARBA" id="ARBA00010641"/>
    </source>
</evidence>
<evidence type="ECO:0000256" key="4">
    <source>
        <dbReference type="ARBA" id="ARBA00023163"/>
    </source>
</evidence>
<dbReference type="CDD" id="cd06171">
    <property type="entry name" value="Sigma70_r4"/>
    <property type="match status" value="1"/>
</dbReference>
<dbReference type="SUPFAM" id="SSF88946">
    <property type="entry name" value="Sigma2 domain of RNA polymerase sigma factors"/>
    <property type="match status" value="1"/>
</dbReference>
<dbReference type="Pfam" id="PF08281">
    <property type="entry name" value="Sigma70_r4_2"/>
    <property type="match status" value="1"/>
</dbReference>
<keyword evidence="3" id="KW-0731">Sigma factor</keyword>
<keyword evidence="2" id="KW-0805">Transcription regulation</keyword>
<organism evidence="7 8">
    <name type="scientific">Larkinella knui</name>
    <dbReference type="NCBI Taxonomy" id="2025310"/>
    <lineage>
        <taxon>Bacteria</taxon>
        <taxon>Pseudomonadati</taxon>
        <taxon>Bacteroidota</taxon>
        <taxon>Cytophagia</taxon>
        <taxon>Cytophagales</taxon>
        <taxon>Spirosomataceae</taxon>
        <taxon>Larkinella</taxon>
    </lineage>
</organism>
<sequence length="211" mass="24841">MNSPLTPAEHTLLWNDFRNGSQAAFSQLYELFSADLYRYGYNLIRNRQLVEDGLHELFLHLHEKRHRLGPTDNIRFYLYRALRRRLLDTVTRLNKLDSDDYLFNQAEFLIKPYEQTLVEEQLIEQQKLLVIAQLNKLPKRQKEILYLIYMKGLTYQQAAEIMEITIKSVYNTVNVALTTLRAHVRTSFDQGGALWSLTIGLLIYFTKILLG</sequence>
<evidence type="ECO:0000259" key="5">
    <source>
        <dbReference type="Pfam" id="PF04542"/>
    </source>
</evidence>
<dbReference type="Gene3D" id="1.10.10.10">
    <property type="entry name" value="Winged helix-like DNA-binding domain superfamily/Winged helix DNA-binding domain"/>
    <property type="match status" value="1"/>
</dbReference>
<dbReference type="InterPro" id="IPR036388">
    <property type="entry name" value="WH-like_DNA-bd_sf"/>
</dbReference>
<evidence type="ECO:0000259" key="6">
    <source>
        <dbReference type="Pfam" id="PF08281"/>
    </source>
</evidence>
<protein>
    <submittedName>
        <fullName evidence="7">Sigma-70 family RNA polymerase sigma factor</fullName>
    </submittedName>
</protein>
<dbReference type="AlphaFoldDB" id="A0A3P1CL91"/>
<dbReference type="InterPro" id="IPR014284">
    <property type="entry name" value="RNA_pol_sigma-70_dom"/>
</dbReference>
<evidence type="ECO:0000313" key="7">
    <source>
        <dbReference type="EMBL" id="RRB13846.1"/>
    </source>
</evidence>
<dbReference type="InterPro" id="IPR007627">
    <property type="entry name" value="RNA_pol_sigma70_r2"/>
</dbReference>
<comment type="similarity">
    <text evidence="1">Belongs to the sigma-70 factor family. ECF subfamily.</text>
</comment>
<dbReference type="NCBIfam" id="TIGR02937">
    <property type="entry name" value="sigma70-ECF"/>
    <property type="match status" value="1"/>
</dbReference>
<accession>A0A3P1CL91</accession>
<evidence type="ECO:0000313" key="8">
    <source>
        <dbReference type="Proteomes" id="UP000274271"/>
    </source>
</evidence>
<keyword evidence="8" id="KW-1185">Reference proteome</keyword>
<name>A0A3P1CL91_9BACT</name>
<evidence type="ECO:0000256" key="3">
    <source>
        <dbReference type="ARBA" id="ARBA00023082"/>
    </source>
</evidence>
<proteinExistence type="inferred from homology"/>
<dbReference type="GO" id="GO:0003677">
    <property type="term" value="F:DNA binding"/>
    <property type="evidence" value="ECO:0007669"/>
    <property type="project" value="InterPro"/>
</dbReference>
<dbReference type="SUPFAM" id="SSF88659">
    <property type="entry name" value="Sigma3 and sigma4 domains of RNA polymerase sigma factors"/>
    <property type="match status" value="1"/>
</dbReference>
<dbReference type="OrthoDB" id="949712at2"/>
<evidence type="ECO:0000256" key="2">
    <source>
        <dbReference type="ARBA" id="ARBA00023015"/>
    </source>
</evidence>
<dbReference type="GO" id="GO:0016987">
    <property type="term" value="F:sigma factor activity"/>
    <property type="evidence" value="ECO:0007669"/>
    <property type="project" value="UniProtKB-KW"/>
</dbReference>